<dbReference type="EMBL" id="KY775453">
    <property type="protein sequence ID" value="ARQ96333.1"/>
    <property type="molecule type" value="Genomic_DNA"/>
</dbReference>
<dbReference type="InterPro" id="IPR044925">
    <property type="entry name" value="His-Me_finger_sf"/>
</dbReference>
<dbReference type="Gene3D" id="3.90.75.20">
    <property type="match status" value="1"/>
</dbReference>
<sequence length="152" mass="18162">MITQEEVREAFEYDPETGHLKWKKTRQKSLVGKFAGGKHKGYIRIGFKRRHWGEHQLVFLYHKGYIPEEIDHKNRIKDCNFIENLEDSNRSKQMHNINVRKDNKLGEPNIYMRGDKYCALMQKGSIRKYQQCNTLEEAKKVRANFKSELYPN</sequence>
<dbReference type="SUPFAM" id="SSF54060">
    <property type="entry name" value="His-Me finger endonucleases"/>
    <property type="match status" value="1"/>
</dbReference>
<proteinExistence type="predicted"/>
<organism evidence="2">
    <name type="scientific">Salmonella phage Stp1</name>
    <dbReference type="NCBI Taxonomy" id="1971233"/>
    <lineage>
        <taxon>Viruses</taxon>
        <taxon>Duplodnaviria</taxon>
        <taxon>Heunggongvirae</taxon>
        <taxon>Uroviricota</taxon>
        <taxon>Caudoviricetes</taxon>
        <taxon>Demerecviridae</taxon>
        <taxon>Markadamsvirinae</taxon>
        <taxon>Tequintavirus</taxon>
    </lineage>
</organism>
<evidence type="ECO:0000259" key="1">
    <source>
        <dbReference type="Pfam" id="PF13392"/>
    </source>
</evidence>
<accession>A0A240FG09</accession>
<reference evidence="2" key="1">
    <citation type="submission" date="2017-03" db="EMBL/GenBank/DDBJ databases">
        <authorList>
            <person name="Afonso C.L."/>
            <person name="Miller P.J."/>
            <person name="Scott M.A."/>
            <person name="Spackman E."/>
            <person name="Goraichik I."/>
            <person name="Dimitrov K.M."/>
            <person name="Suarez D.L."/>
            <person name="Swayne D.E."/>
        </authorList>
    </citation>
    <scope>NUCLEOTIDE SEQUENCE</scope>
</reference>
<dbReference type="InterPro" id="IPR003615">
    <property type="entry name" value="HNH_nuc"/>
</dbReference>
<dbReference type="Pfam" id="PF13392">
    <property type="entry name" value="HNH_3"/>
    <property type="match status" value="1"/>
</dbReference>
<protein>
    <recommendedName>
        <fullName evidence="1">HNH nuclease domain-containing protein</fullName>
    </recommendedName>
</protein>
<evidence type="ECO:0000313" key="2">
    <source>
        <dbReference type="EMBL" id="ARQ96333.1"/>
    </source>
</evidence>
<name>A0A240FG09_9CAUD</name>
<feature type="domain" description="HNH nuclease" evidence="1">
    <location>
        <begin position="55"/>
        <end position="93"/>
    </location>
</feature>